<dbReference type="InterPro" id="IPR019004">
    <property type="entry name" value="YqeY/Aim41"/>
</dbReference>
<evidence type="ECO:0000313" key="2">
    <source>
        <dbReference type="Proteomes" id="UP000177027"/>
    </source>
</evidence>
<dbReference type="InterPro" id="IPR042184">
    <property type="entry name" value="YqeY/Aim41_N"/>
</dbReference>
<sequence length="146" mass="17044">MLRSKIQGDMTTALKDRNQTRLDALRLFWSELKNEEINTKKELTDEDILRLLKKHVKKIQEAAEMFQKGDRNDLYEENASQIMILSAYLPAQLSEEELKKEIEKIITDNRDLYDKNAKAIIGIVMKELSSKADSKKILEILNTFEK</sequence>
<dbReference type="Gene3D" id="1.10.10.410">
    <property type="match status" value="1"/>
</dbReference>
<dbReference type="PANTHER" id="PTHR28055:SF1">
    <property type="entry name" value="ALTERED INHERITANCE OF MITOCHONDRIA PROTEIN 41, MITOCHONDRIAL"/>
    <property type="match status" value="1"/>
</dbReference>
<dbReference type="Pfam" id="PF09424">
    <property type="entry name" value="YqeY"/>
    <property type="match status" value="1"/>
</dbReference>
<evidence type="ECO:0008006" key="3">
    <source>
        <dbReference type="Google" id="ProtNLM"/>
    </source>
</evidence>
<dbReference type="InterPro" id="IPR003789">
    <property type="entry name" value="Asn/Gln_tRNA_amidoTrase-B-like"/>
</dbReference>
<organism evidence="1 2">
    <name type="scientific">Candidatus Roizmanbacteria bacterium RIFCSPHIGHO2_02_FULL_40_9</name>
    <dbReference type="NCBI Taxonomy" id="1802042"/>
    <lineage>
        <taxon>Bacteria</taxon>
        <taxon>Candidatus Roizmaniibacteriota</taxon>
    </lineage>
</organism>
<dbReference type="SUPFAM" id="SSF89095">
    <property type="entry name" value="GatB/YqeY motif"/>
    <property type="match status" value="1"/>
</dbReference>
<dbReference type="InterPro" id="IPR023168">
    <property type="entry name" value="GatB_Yqey_C_2"/>
</dbReference>
<name>A0A1F7HEF4_9BACT</name>
<gene>
    <name evidence="1" type="ORF">A3D06_01245</name>
</gene>
<dbReference type="Proteomes" id="UP000177027">
    <property type="component" value="Unassembled WGS sequence"/>
</dbReference>
<accession>A0A1F7HEF4</accession>
<dbReference type="Gene3D" id="1.10.1510.10">
    <property type="entry name" value="Uncharacterised protein YqeY/AIM41 PF09424, N-terminal domain"/>
    <property type="match status" value="1"/>
</dbReference>
<dbReference type="AlphaFoldDB" id="A0A1F7HEF4"/>
<dbReference type="GO" id="GO:0016884">
    <property type="term" value="F:carbon-nitrogen ligase activity, with glutamine as amido-N-donor"/>
    <property type="evidence" value="ECO:0007669"/>
    <property type="project" value="InterPro"/>
</dbReference>
<evidence type="ECO:0000313" key="1">
    <source>
        <dbReference type="EMBL" id="OGK29344.1"/>
    </source>
</evidence>
<comment type="caution">
    <text evidence="1">The sequence shown here is derived from an EMBL/GenBank/DDBJ whole genome shotgun (WGS) entry which is preliminary data.</text>
</comment>
<protein>
    <recommendedName>
        <fullName evidence="3">Asn/Gln amidotransferase domain-containing protein</fullName>
    </recommendedName>
</protein>
<reference evidence="1 2" key="1">
    <citation type="journal article" date="2016" name="Nat. Commun.">
        <title>Thousands of microbial genomes shed light on interconnected biogeochemical processes in an aquifer system.</title>
        <authorList>
            <person name="Anantharaman K."/>
            <person name="Brown C.T."/>
            <person name="Hug L.A."/>
            <person name="Sharon I."/>
            <person name="Castelle C.J."/>
            <person name="Probst A.J."/>
            <person name="Thomas B.C."/>
            <person name="Singh A."/>
            <person name="Wilkins M.J."/>
            <person name="Karaoz U."/>
            <person name="Brodie E.L."/>
            <person name="Williams K.H."/>
            <person name="Hubbard S.S."/>
            <person name="Banfield J.F."/>
        </authorList>
    </citation>
    <scope>NUCLEOTIDE SEQUENCE [LARGE SCALE GENOMIC DNA]</scope>
</reference>
<dbReference type="PANTHER" id="PTHR28055">
    <property type="entry name" value="ALTERED INHERITANCE OF MITOCHONDRIA PROTEIN 41, MITOCHONDRIAL"/>
    <property type="match status" value="1"/>
</dbReference>
<dbReference type="EMBL" id="MFZS01000004">
    <property type="protein sequence ID" value="OGK29344.1"/>
    <property type="molecule type" value="Genomic_DNA"/>
</dbReference>
<proteinExistence type="predicted"/>